<evidence type="ECO:0000256" key="1">
    <source>
        <dbReference type="SAM" id="Phobius"/>
    </source>
</evidence>
<accession>A0A239FKE3</accession>
<dbReference type="RefSeq" id="WP_218826594.1">
    <property type="nucleotide sequence ID" value="NZ_FZOR01000006.1"/>
</dbReference>
<feature type="transmembrane region" description="Helical" evidence="1">
    <location>
        <begin position="410"/>
        <end position="434"/>
    </location>
</feature>
<feature type="transmembrane region" description="Helical" evidence="1">
    <location>
        <begin position="446"/>
        <end position="470"/>
    </location>
</feature>
<feature type="transmembrane region" description="Helical" evidence="1">
    <location>
        <begin position="253"/>
        <end position="273"/>
    </location>
</feature>
<keyword evidence="1" id="KW-1133">Transmembrane helix</keyword>
<evidence type="ECO:0000313" key="3">
    <source>
        <dbReference type="Proteomes" id="UP000198318"/>
    </source>
</evidence>
<feature type="transmembrane region" description="Helical" evidence="1">
    <location>
        <begin position="524"/>
        <end position="542"/>
    </location>
</feature>
<feature type="transmembrane region" description="Helical" evidence="1">
    <location>
        <begin position="35"/>
        <end position="54"/>
    </location>
</feature>
<protein>
    <submittedName>
        <fullName evidence="2">ABC-2 type transport system permease protein</fullName>
    </submittedName>
</protein>
<feature type="transmembrane region" description="Helical" evidence="1">
    <location>
        <begin position="477"/>
        <end position="496"/>
    </location>
</feature>
<sequence length="550" mass="55839">MSAANPGAAAPHGSRTAPLTGTWGLMRLILRRDRFLLPAWVFWIAVIPLSLVGATDALYPEAADRLQYAQTTGTNPTFLALYGPMYGTDLGSIIAQRAGFVPVVIGLISALTVIRHTRAEEEAGRRELLGATVTGRGAGLAAALLVTMAANLVLGALLAAGLTAQGLPAAGSLAFGLQMAAAGCVFAAVAGVTAQLSESAGAARGTALAALGTAFAVRMAADVGGAGNALTWLGWLSPLGWTGRVRAYGDERWWTLALAVAFAALLVAAAGALSARRDVGAGVLPPRLGRSDAPARLSGPVGLAWRLQSRALYGWLAGFLALGVVYGAVAGGVGEMADDNPDVAKIFTRLGGKSGIMDAYFASVMGMLGVFAAAYAVSATLRLRTEESGQRAEPLLATATGRLRWAASHLLFALLGPAAGMAVAGLSAGVAHGLDTGDPGREVPRVLGAAMAQLPAVWLVAALALALFGLVPGLTAAGAWTAIAACAMVTLFGAALDLDQWALDVSPFTHIPKLPGASFEATPLLWLVALAAVLAAAGLAGFRRRDLATS</sequence>
<keyword evidence="1" id="KW-0472">Membrane</keyword>
<organism evidence="2 3">
    <name type="scientific">Actinomadura meyerae</name>
    <dbReference type="NCBI Taxonomy" id="240840"/>
    <lineage>
        <taxon>Bacteria</taxon>
        <taxon>Bacillati</taxon>
        <taxon>Actinomycetota</taxon>
        <taxon>Actinomycetes</taxon>
        <taxon>Streptosporangiales</taxon>
        <taxon>Thermomonosporaceae</taxon>
        <taxon>Actinomadura</taxon>
    </lineage>
</organism>
<feature type="transmembrane region" description="Helical" evidence="1">
    <location>
        <begin position="135"/>
        <end position="161"/>
    </location>
</feature>
<dbReference type="Proteomes" id="UP000198318">
    <property type="component" value="Unassembled WGS sequence"/>
</dbReference>
<evidence type="ECO:0000313" key="2">
    <source>
        <dbReference type="EMBL" id="SNS57390.1"/>
    </source>
</evidence>
<feature type="transmembrane region" description="Helical" evidence="1">
    <location>
        <begin position="359"/>
        <end position="381"/>
    </location>
</feature>
<name>A0A239FKE3_9ACTN</name>
<dbReference type="EMBL" id="FZOR01000006">
    <property type="protein sequence ID" value="SNS57390.1"/>
    <property type="molecule type" value="Genomic_DNA"/>
</dbReference>
<keyword evidence="3" id="KW-1185">Reference proteome</keyword>
<reference evidence="2 3" key="1">
    <citation type="submission" date="2017-06" db="EMBL/GenBank/DDBJ databases">
        <authorList>
            <person name="Kim H.J."/>
            <person name="Triplett B.A."/>
        </authorList>
    </citation>
    <scope>NUCLEOTIDE SEQUENCE [LARGE SCALE GENOMIC DNA]</scope>
    <source>
        <strain evidence="2 3">DSM 44715</strain>
    </source>
</reference>
<dbReference type="AlphaFoldDB" id="A0A239FKE3"/>
<gene>
    <name evidence="2" type="ORF">SAMN05443665_100661</name>
</gene>
<feature type="transmembrane region" description="Helical" evidence="1">
    <location>
        <begin position="312"/>
        <end position="333"/>
    </location>
</feature>
<keyword evidence="1" id="KW-0812">Transmembrane</keyword>
<feature type="transmembrane region" description="Helical" evidence="1">
    <location>
        <begin position="94"/>
        <end position="114"/>
    </location>
</feature>
<feature type="transmembrane region" description="Helical" evidence="1">
    <location>
        <begin position="208"/>
        <end position="233"/>
    </location>
</feature>
<proteinExistence type="predicted"/>
<feature type="transmembrane region" description="Helical" evidence="1">
    <location>
        <begin position="173"/>
        <end position="196"/>
    </location>
</feature>